<dbReference type="AlphaFoldDB" id="A0A930VZ10"/>
<name>A0A930VZ10_9ACTN</name>
<comment type="caution">
    <text evidence="11">The sequence shown here is derived from an EMBL/GenBank/DDBJ whole genome shotgun (WGS) entry which is preliminary data.</text>
</comment>
<evidence type="ECO:0000313" key="10">
    <source>
        <dbReference type="EMBL" id="MBF4802719.1"/>
    </source>
</evidence>
<dbReference type="GO" id="GO:0005886">
    <property type="term" value="C:plasma membrane"/>
    <property type="evidence" value="ECO:0007669"/>
    <property type="project" value="UniProtKB-SubCell"/>
</dbReference>
<comment type="subcellular location">
    <subcellularLocation>
        <location evidence="1">Cell membrane</location>
        <topology evidence="1">Multi-pass membrane protein</topology>
    </subcellularLocation>
</comment>
<organism evidence="11 12">
    <name type="scientific">Lancefieldella parvula</name>
    <dbReference type="NCBI Taxonomy" id="1382"/>
    <lineage>
        <taxon>Bacteria</taxon>
        <taxon>Bacillati</taxon>
        <taxon>Actinomycetota</taxon>
        <taxon>Coriobacteriia</taxon>
        <taxon>Coriobacteriales</taxon>
        <taxon>Atopobiaceae</taxon>
        <taxon>Lancefieldella</taxon>
    </lineage>
</organism>
<dbReference type="Gene3D" id="1.10.1760.20">
    <property type="match status" value="1"/>
</dbReference>
<keyword evidence="6 9" id="KW-1133">Transmembrane helix</keyword>
<feature type="transmembrane region" description="Helical" evidence="9">
    <location>
        <begin position="87"/>
        <end position="111"/>
    </location>
</feature>
<evidence type="ECO:0000256" key="4">
    <source>
        <dbReference type="ARBA" id="ARBA00022475"/>
    </source>
</evidence>
<comment type="similarity">
    <text evidence="2 8">Belongs to the prokaryotic riboflavin transporter (P-RFT) (TC 2.A.87) family.</text>
</comment>
<feature type="transmembrane region" description="Helical" evidence="9">
    <location>
        <begin position="22"/>
        <end position="44"/>
    </location>
</feature>
<dbReference type="EMBL" id="JABZGU010000040">
    <property type="protein sequence ID" value="MBF4802719.1"/>
    <property type="molecule type" value="Genomic_DNA"/>
</dbReference>
<feature type="transmembrane region" description="Helical" evidence="9">
    <location>
        <begin position="56"/>
        <end position="81"/>
    </location>
</feature>
<evidence type="ECO:0000256" key="1">
    <source>
        <dbReference type="ARBA" id="ARBA00004651"/>
    </source>
</evidence>
<keyword evidence="5 9" id="KW-0812">Transmembrane</keyword>
<keyword evidence="7 8" id="KW-0472">Membrane</keyword>
<evidence type="ECO:0000256" key="3">
    <source>
        <dbReference type="ARBA" id="ARBA00022448"/>
    </source>
</evidence>
<gene>
    <name evidence="11" type="ORF">HXK23_00835</name>
    <name evidence="10" type="ORF">HXK24_02700</name>
</gene>
<dbReference type="EMBL" id="JABZGT010000019">
    <property type="protein sequence ID" value="MBF4808765.1"/>
    <property type="molecule type" value="Genomic_DNA"/>
</dbReference>
<keyword evidence="3 8" id="KW-0813">Transport</keyword>
<comment type="function">
    <text evidence="8">Probably a riboflavin-binding protein that interacts with the energy-coupling factor (ECF) ABC-transporter complex.</text>
</comment>
<evidence type="ECO:0000256" key="5">
    <source>
        <dbReference type="ARBA" id="ARBA00022692"/>
    </source>
</evidence>
<evidence type="ECO:0000313" key="12">
    <source>
        <dbReference type="Proteomes" id="UP000772566"/>
    </source>
</evidence>
<proteinExistence type="inferred from homology"/>
<keyword evidence="4 8" id="KW-1003">Cell membrane</keyword>
<dbReference type="GO" id="GO:0032217">
    <property type="term" value="F:riboflavin transmembrane transporter activity"/>
    <property type="evidence" value="ECO:0007669"/>
    <property type="project" value="UniProtKB-UniRule"/>
</dbReference>
<dbReference type="Proteomes" id="UP000787322">
    <property type="component" value="Unassembled WGS sequence"/>
</dbReference>
<evidence type="ECO:0000313" key="11">
    <source>
        <dbReference type="EMBL" id="MBF4808765.1"/>
    </source>
</evidence>
<dbReference type="PIRSF" id="PIRSF037778">
    <property type="entry name" value="UCP037778_transp_RibU"/>
    <property type="match status" value="1"/>
</dbReference>
<evidence type="ECO:0000256" key="8">
    <source>
        <dbReference type="PIRNR" id="PIRNR037778"/>
    </source>
</evidence>
<feature type="transmembrane region" description="Helical" evidence="9">
    <location>
        <begin position="158"/>
        <end position="180"/>
    </location>
</feature>
<dbReference type="InterPro" id="IPR025720">
    <property type="entry name" value="RibU"/>
</dbReference>
<evidence type="ECO:0000256" key="9">
    <source>
        <dbReference type="SAM" id="Phobius"/>
    </source>
</evidence>
<sequence>MASSHSTHATTASSNGWSTKRIAILAMLCAAAAISTMVLQFPLIPGVTFLKYDPSGVFALLAGVAFGPAAGAIVSVLPYLLHLTTESGIYGTIMAILATLTYVLPVSLIVYNRSEKIKQLVLALIVGSVVSVVACILGNLVVTPIYTGMSVEAVSGLIVPALLPFNVVKVAINSIIFVVIMRSATSLFESIKNGE</sequence>
<dbReference type="InterPro" id="IPR024529">
    <property type="entry name" value="ECF_trnsprt_substrate-spec"/>
</dbReference>
<dbReference type="PANTHER" id="PTHR38438">
    <property type="entry name" value="RIBOFLAVIN TRANSPORTER RIBU"/>
    <property type="match status" value="1"/>
</dbReference>
<evidence type="ECO:0000256" key="7">
    <source>
        <dbReference type="ARBA" id="ARBA00023136"/>
    </source>
</evidence>
<dbReference type="PANTHER" id="PTHR38438:SF1">
    <property type="entry name" value="RIBOFLAVIN TRANSPORTER RIBU"/>
    <property type="match status" value="1"/>
</dbReference>
<evidence type="ECO:0000256" key="6">
    <source>
        <dbReference type="ARBA" id="ARBA00022989"/>
    </source>
</evidence>
<protein>
    <recommendedName>
        <fullName evidence="8">Riboflavin transporter</fullName>
    </recommendedName>
</protein>
<evidence type="ECO:0000256" key="2">
    <source>
        <dbReference type="ARBA" id="ARBA00005540"/>
    </source>
</evidence>
<feature type="transmembrane region" description="Helical" evidence="9">
    <location>
        <begin position="120"/>
        <end position="146"/>
    </location>
</feature>
<dbReference type="Proteomes" id="UP000772566">
    <property type="component" value="Unassembled WGS sequence"/>
</dbReference>
<dbReference type="Pfam" id="PF12822">
    <property type="entry name" value="ECF_trnsprt"/>
    <property type="match status" value="1"/>
</dbReference>
<accession>A0A930VZ10</accession>
<reference evidence="11" key="1">
    <citation type="submission" date="2020-04" db="EMBL/GenBank/DDBJ databases">
        <title>Deep metagenomics examines the oral microbiome during advanced dental caries in children, revealing novel taxa and co-occurrences with host molecules.</title>
        <authorList>
            <person name="Baker J.L."/>
            <person name="Morton J.T."/>
            <person name="Dinis M."/>
            <person name="Alvarez R."/>
            <person name="Tran N.C."/>
            <person name="Knight R."/>
            <person name="Edlund A."/>
        </authorList>
    </citation>
    <scope>NUCLEOTIDE SEQUENCE</scope>
    <source>
        <strain evidence="11">JCVI_22A_bin.2</strain>
        <strain evidence="10">JCVI_3_bin.11</strain>
    </source>
</reference>